<dbReference type="InterPro" id="IPR013500">
    <property type="entry name" value="TopoI_cat_euk"/>
</dbReference>
<comment type="caution">
    <text evidence="10">The sequence shown here is derived from an EMBL/GenBank/DDBJ whole genome shotgun (WGS) entry which is preliminary data.</text>
</comment>
<dbReference type="EMBL" id="JAVIZX010000001">
    <property type="protein sequence ID" value="MDR6214830.1"/>
    <property type="molecule type" value="Genomic_DNA"/>
</dbReference>
<dbReference type="InterPro" id="IPR014711">
    <property type="entry name" value="TopoI_cat_a-hlx-sub_euk"/>
</dbReference>
<keyword evidence="5" id="KW-0238">DNA-binding</keyword>
<feature type="region of interest" description="Disordered" evidence="7">
    <location>
        <begin position="372"/>
        <end position="417"/>
    </location>
</feature>
<dbReference type="Pfam" id="PF21338">
    <property type="entry name" value="Top1B_N_bact"/>
    <property type="match status" value="1"/>
</dbReference>
<evidence type="ECO:0000259" key="9">
    <source>
        <dbReference type="Pfam" id="PF21338"/>
    </source>
</evidence>
<gene>
    <name evidence="10" type="ORF">QE399_002519</name>
</gene>
<dbReference type="Pfam" id="PF01028">
    <property type="entry name" value="Topoisom_I"/>
    <property type="match status" value="1"/>
</dbReference>
<evidence type="ECO:0000256" key="4">
    <source>
        <dbReference type="ARBA" id="ARBA00023029"/>
    </source>
</evidence>
<dbReference type="Gene3D" id="3.30.66.10">
    <property type="entry name" value="DNA topoisomerase I domain"/>
    <property type="match status" value="1"/>
</dbReference>
<comment type="similarity">
    <text evidence="2">Belongs to the type IB topoisomerase family.</text>
</comment>
<dbReference type="GO" id="GO:0003917">
    <property type="term" value="F:DNA topoisomerase type I (single strand cut, ATP-independent) activity"/>
    <property type="evidence" value="ECO:0007669"/>
    <property type="project" value="UniProtKB-EC"/>
</dbReference>
<evidence type="ECO:0000313" key="11">
    <source>
        <dbReference type="Proteomes" id="UP001267710"/>
    </source>
</evidence>
<feature type="domain" description="DNA topoisomerase IB N-terminal" evidence="9">
    <location>
        <begin position="46"/>
        <end position="93"/>
    </location>
</feature>
<evidence type="ECO:0000256" key="6">
    <source>
        <dbReference type="ARBA" id="ARBA00023235"/>
    </source>
</evidence>
<evidence type="ECO:0000256" key="3">
    <source>
        <dbReference type="ARBA" id="ARBA00012891"/>
    </source>
</evidence>
<dbReference type="Proteomes" id="UP001267710">
    <property type="component" value="Unassembled WGS sequence"/>
</dbReference>
<evidence type="ECO:0000313" key="10">
    <source>
        <dbReference type="EMBL" id="MDR6214830.1"/>
    </source>
</evidence>
<feature type="region of interest" description="Disordered" evidence="7">
    <location>
        <begin position="1"/>
        <end position="24"/>
    </location>
</feature>
<feature type="domain" description="DNA topoisomerase I catalytic core eukaryotic-type" evidence="8">
    <location>
        <begin position="106"/>
        <end position="325"/>
    </location>
</feature>
<protein>
    <recommendedName>
        <fullName evidence="3">DNA topoisomerase</fullName>
        <ecNumber evidence="3">5.6.2.1</ecNumber>
    </recommendedName>
</protein>
<keyword evidence="4" id="KW-0799">Topoisomerase</keyword>
<dbReference type="SUPFAM" id="SSF56349">
    <property type="entry name" value="DNA breaking-rejoining enzymes"/>
    <property type="match status" value="1"/>
</dbReference>
<evidence type="ECO:0000259" key="8">
    <source>
        <dbReference type="Pfam" id="PF01028"/>
    </source>
</evidence>
<dbReference type="PRINTS" id="PR00416">
    <property type="entry name" value="EUTPISMRASEI"/>
</dbReference>
<dbReference type="InterPro" id="IPR035447">
    <property type="entry name" value="DNA_topo_I_N_sf"/>
</dbReference>
<dbReference type="Gene3D" id="3.90.15.10">
    <property type="entry name" value="Topoisomerase I, Chain A, domain 3"/>
    <property type="match status" value="1"/>
</dbReference>
<evidence type="ECO:0000256" key="7">
    <source>
        <dbReference type="SAM" id="MobiDB-lite"/>
    </source>
</evidence>
<name>A0ABU1IC71_9BURK</name>
<dbReference type="EC" id="5.6.2.1" evidence="3"/>
<evidence type="ECO:0000256" key="1">
    <source>
        <dbReference type="ARBA" id="ARBA00000213"/>
    </source>
</evidence>
<keyword evidence="6 10" id="KW-0413">Isomerase</keyword>
<dbReference type="PROSITE" id="PS52038">
    <property type="entry name" value="TOPO_IB_2"/>
    <property type="match status" value="1"/>
</dbReference>
<sequence length="417" mass="45925">MPTSPAAVSDAAAAEPPRPGTRLPGGLVYVSADMPGLARVRHGKTFRYRRPDGSWLSDEEEIARIRKLAIPPAYTDVWICPRANGHLQATGLDARGRRQYRYHPEWRRVRDEDKFERMRAFGQALPRIRARVARDLKPRRGEPALSRTVVLATIVRLLDTTFLRVGNEEYAATNKSYGLTTLRNRHAGVRGSQLTLRFRGKSGVEQEARLDDPRVARVVRRCQQLPGQELFQYEDADGQRHAIGSSDVNDYLREITHGTGDALGPTFTAKDFRTWHGTAQALELTRLACTGECGPASYSAKAILIEVARQLGNTPAVCKKSYVHPAVLELGTRLASDAGPDMQKVWDRIGGEGAAPRGLAAPERRLLAFLRRPPARSPSPPARPRKQAASQAAATAPSAARPRRRKAARVAPARLAA</sequence>
<proteinExistence type="inferred from homology"/>
<accession>A0ABU1IC71</accession>
<dbReference type="SUPFAM" id="SSF55869">
    <property type="entry name" value="DNA topoisomerase I domain"/>
    <property type="match status" value="1"/>
</dbReference>
<comment type="catalytic activity">
    <reaction evidence="1">
        <text>ATP-independent breakage of single-stranded DNA, followed by passage and rejoining.</text>
        <dbReference type="EC" id="5.6.2.1"/>
    </reaction>
</comment>
<evidence type="ECO:0000256" key="2">
    <source>
        <dbReference type="ARBA" id="ARBA00006645"/>
    </source>
</evidence>
<dbReference type="InterPro" id="IPR011010">
    <property type="entry name" value="DNA_brk_join_enz"/>
</dbReference>
<evidence type="ECO:0000256" key="5">
    <source>
        <dbReference type="ARBA" id="ARBA00023125"/>
    </source>
</evidence>
<dbReference type="InterPro" id="IPR001631">
    <property type="entry name" value="TopoI"/>
</dbReference>
<organism evidence="10 11">
    <name type="scientific">Paracidovorax wautersii</name>
    <dbReference type="NCBI Taxonomy" id="1177982"/>
    <lineage>
        <taxon>Bacteria</taxon>
        <taxon>Pseudomonadati</taxon>
        <taxon>Pseudomonadota</taxon>
        <taxon>Betaproteobacteria</taxon>
        <taxon>Burkholderiales</taxon>
        <taxon>Comamonadaceae</taxon>
        <taxon>Paracidovorax</taxon>
    </lineage>
</organism>
<feature type="compositionally biased region" description="Low complexity" evidence="7">
    <location>
        <begin position="387"/>
        <end position="400"/>
    </location>
</feature>
<dbReference type="InterPro" id="IPR049331">
    <property type="entry name" value="Top1B_N_bact"/>
</dbReference>
<reference evidence="10 11" key="1">
    <citation type="submission" date="2023-08" db="EMBL/GenBank/DDBJ databases">
        <title>Functional and genomic diversity of the sorghum phyllosphere microbiome.</title>
        <authorList>
            <person name="Shade A."/>
        </authorList>
    </citation>
    <scope>NUCLEOTIDE SEQUENCE [LARGE SCALE GENOMIC DNA]</scope>
    <source>
        <strain evidence="10 11">SORGH_AS_0335</strain>
    </source>
</reference>
<dbReference type="Gene3D" id="1.10.132.120">
    <property type="match status" value="1"/>
</dbReference>
<keyword evidence="11" id="KW-1185">Reference proteome</keyword>
<dbReference type="RefSeq" id="WP_309829139.1">
    <property type="nucleotide sequence ID" value="NZ_JAVIZX010000001.1"/>
</dbReference>